<accession>E6MEY7</accession>
<dbReference type="Gene3D" id="6.10.250.3150">
    <property type="match status" value="1"/>
</dbReference>
<dbReference type="eggNOG" id="COG4942">
    <property type="taxonomic scope" value="Bacteria"/>
</dbReference>
<dbReference type="InterPro" id="IPR057309">
    <property type="entry name" value="PcsB_CC"/>
</dbReference>
<feature type="domain" description="Peptidoglycan hydrolase PcsB coiled-coil" evidence="4">
    <location>
        <begin position="54"/>
        <end position="111"/>
    </location>
</feature>
<dbReference type="eggNOG" id="COG3773">
    <property type="taxonomic scope" value="Bacteria"/>
</dbReference>
<evidence type="ECO:0000313" key="5">
    <source>
        <dbReference type="EMBL" id="EFV02337.1"/>
    </source>
</evidence>
<gene>
    <name evidence="5" type="ORF">HMP0721_0570</name>
</gene>
<evidence type="ECO:0000256" key="1">
    <source>
        <dbReference type="ARBA" id="ARBA00022729"/>
    </source>
</evidence>
<sequence>MAISSMPPVFAADDASTLSNQITQIQKQVDAQAEKLSKINHELANNSKELAIAQSSMSNRVRSMYMYGMDGYLQYLFSSKNVSDFFTNADQITNVVRADREKVQKIETLEASLKAERREAKATQDDLNKKLKEVQKKLQQYASTGNKTEVTDQMDFICAIVASECNVNYEGALAVISCVMNRVDSGRWGGKDAVSVLTAPGQFAGYLDGPYKRYLNGHYPPYVKQAVTDCMTKGIRNHNYQSFRAGSSYGVWNCGGNSYR</sequence>
<name>E6MEY7_9FIRM</name>
<reference evidence="5 6" key="1">
    <citation type="submission" date="2010-12" db="EMBL/GenBank/DDBJ databases">
        <authorList>
            <person name="Muzny D."/>
            <person name="Qin X."/>
            <person name="Deng J."/>
            <person name="Jiang H."/>
            <person name="Liu Y."/>
            <person name="Qu J."/>
            <person name="Song X.-Z."/>
            <person name="Zhang L."/>
            <person name="Thornton R."/>
            <person name="Coyle M."/>
            <person name="Francisco L."/>
            <person name="Jackson L."/>
            <person name="Javaid M."/>
            <person name="Korchina V."/>
            <person name="Kovar C."/>
            <person name="Mata R."/>
            <person name="Mathew T."/>
            <person name="Ngo R."/>
            <person name="Nguyen L."/>
            <person name="Nguyen N."/>
            <person name="Okwuonu G."/>
            <person name="Ongeri F."/>
            <person name="Pham C."/>
            <person name="Simmons D."/>
            <person name="Wilczek-Boney K."/>
            <person name="Hale W."/>
            <person name="Jakkamsetti A."/>
            <person name="Pham P."/>
            <person name="Ruth R."/>
            <person name="San Lucas F."/>
            <person name="Warren J."/>
            <person name="Zhang J."/>
            <person name="Zhao Z."/>
            <person name="Zhou C."/>
            <person name="Zhu D."/>
            <person name="Lee S."/>
            <person name="Bess C."/>
            <person name="Blankenburg K."/>
            <person name="Forbes L."/>
            <person name="Fu Q."/>
            <person name="Gubbala S."/>
            <person name="Hirani K."/>
            <person name="Jayaseelan J.C."/>
            <person name="Lara F."/>
            <person name="Munidasa M."/>
            <person name="Palculict T."/>
            <person name="Patil S."/>
            <person name="Pu L.-L."/>
            <person name="Saada N."/>
            <person name="Tang L."/>
            <person name="Weissenberger G."/>
            <person name="Zhu Y."/>
            <person name="Hemphill L."/>
            <person name="Shang Y."/>
            <person name="Youmans B."/>
            <person name="Ayvaz T."/>
            <person name="Ross M."/>
            <person name="Santibanez J."/>
            <person name="Aqrawi P."/>
            <person name="Gross S."/>
            <person name="Joshi V."/>
            <person name="Fowler G."/>
            <person name="Nazareth L."/>
            <person name="Reid J."/>
            <person name="Worley K."/>
            <person name="Petrosino J."/>
            <person name="Highlander S."/>
            <person name="Gibbs R."/>
        </authorList>
    </citation>
    <scope>NUCLEOTIDE SEQUENCE [LARGE SCALE GENOMIC DNA]</scope>
    <source>
        <strain evidence="5 6">ATCC 23263</strain>
    </source>
</reference>
<dbReference type="GO" id="GO:0016787">
    <property type="term" value="F:hydrolase activity"/>
    <property type="evidence" value="ECO:0007669"/>
    <property type="project" value="InterPro"/>
</dbReference>
<dbReference type="Proteomes" id="UP000004754">
    <property type="component" value="Unassembled WGS sequence"/>
</dbReference>
<feature type="domain" description="Cell wall hydrolase SleB" evidence="3">
    <location>
        <begin position="168"/>
        <end position="214"/>
    </location>
</feature>
<dbReference type="Gene3D" id="1.10.10.2520">
    <property type="entry name" value="Cell wall hydrolase SleB, domain 1"/>
    <property type="match status" value="1"/>
</dbReference>
<dbReference type="InterPro" id="IPR011105">
    <property type="entry name" value="Cell_wall_hydrolase_SleB"/>
</dbReference>
<keyword evidence="2" id="KW-0175">Coiled coil</keyword>
<comment type="caution">
    <text evidence="5">The sequence shown here is derived from an EMBL/GenBank/DDBJ whole genome shotgun (WGS) entry which is preliminary data.</text>
</comment>
<dbReference type="HOGENOM" id="CLU_1069049_0_0_9"/>
<feature type="coiled-coil region" evidence="2">
    <location>
        <begin position="103"/>
        <end position="144"/>
    </location>
</feature>
<proteinExistence type="predicted"/>
<evidence type="ECO:0000259" key="3">
    <source>
        <dbReference type="Pfam" id="PF07486"/>
    </source>
</evidence>
<dbReference type="AlphaFoldDB" id="E6MEY7"/>
<keyword evidence="6" id="KW-1185">Reference proteome</keyword>
<protein>
    <submittedName>
        <fullName evidence="5">Uncharacterized protein</fullName>
    </submittedName>
</protein>
<dbReference type="Pfam" id="PF07486">
    <property type="entry name" value="Hydrolase_2"/>
    <property type="match status" value="1"/>
</dbReference>
<evidence type="ECO:0000313" key="6">
    <source>
        <dbReference type="Proteomes" id="UP000004754"/>
    </source>
</evidence>
<organism evidence="5 6">
    <name type="scientific">Pseudoramibacter alactolyticus ATCC 23263</name>
    <dbReference type="NCBI Taxonomy" id="887929"/>
    <lineage>
        <taxon>Bacteria</taxon>
        <taxon>Bacillati</taxon>
        <taxon>Bacillota</taxon>
        <taxon>Clostridia</taxon>
        <taxon>Eubacteriales</taxon>
        <taxon>Eubacteriaceae</taxon>
        <taxon>Pseudoramibacter</taxon>
    </lineage>
</organism>
<evidence type="ECO:0000256" key="2">
    <source>
        <dbReference type="SAM" id="Coils"/>
    </source>
</evidence>
<dbReference type="Pfam" id="PF24568">
    <property type="entry name" value="CC_PcsB"/>
    <property type="match status" value="1"/>
</dbReference>
<keyword evidence="1" id="KW-0732">Signal</keyword>
<dbReference type="EMBL" id="AEQN01000010">
    <property type="protein sequence ID" value="EFV02337.1"/>
    <property type="molecule type" value="Genomic_DNA"/>
</dbReference>
<dbReference type="STRING" id="887929.HMP0721_0570"/>
<evidence type="ECO:0000259" key="4">
    <source>
        <dbReference type="Pfam" id="PF24568"/>
    </source>
</evidence>
<dbReference type="InterPro" id="IPR042047">
    <property type="entry name" value="SleB_dom1"/>
</dbReference>